<dbReference type="EMBL" id="FQVT01000004">
    <property type="protein sequence ID" value="SHG03165.1"/>
    <property type="molecule type" value="Genomic_DNA"/>
</dbReference>
<dbReference type="RefSeq" id="WP_072878707.1">
    <property type="nucleotide sequence ID" value="NZ_FQVT01000004.1"/>
</dbReference>
<dbReference type="InterPro" id="IPR014710">
    <property type="entry name" value="RmlC-like_jellyroll"/>
</dbReference>
<sequence length="299" mass="35153">MKLHLVDRRSRNNRSFTVSHHNYPSLLKVWHYHPEIELVFLLKSTGTRFVGDSIETFEPGQLVLLGENLPHMWLNDPEYYEKESQLKAEAIAVHFKLDFLGPEFFNSPELLKVADLLERARQGILFHKPNEEVKTIMWELLSARGIERLTKLFTLLNLLCNTTSYEYLSSEGFINSFNQKDTNNLKQVYEYIFKNFDEPIQLKEVAEIARMNPAAFSRFFKKIHKKTFTRYLNEIRIGYACKLLIEEKHKIIAVCFDCGFTNISNFNRQFKLIRGMTPTQFQKFYKNNHLNNSLGIGVK</sequence>
<dbReference type="InterPro" id="IPR018060">
    <property type="entry name" value="HTH_AraC"/>
</dbReference>
<dbReference type="STRING" id="1073325.SAMN05444483_104165"/>
<dbReference type="PANTHER" id="PTHR43280:SF27">
    <property type="entry name" value="TRANSCRIPTIONAL REGULATOR MTLR"/>
    <property type="match status" value="1"/>
</dbReference>
<dbReference type="CDD" id="cd06976">
    <property type="entry name" value="cupin_MtlR-like_N"/>
    <property type="match status" value="1"/>
</dbReference>
<evidence type="ECO:0000256" key="1">
    <source>
        <dbReference type="ARBA" id="ARBA00023015"/>
    </source>
</evidence>
<organism evidence="5 6">
    <name type="scientific">Salegentibacter echinorum</name>
    <dbReference type="NCBI Taxonomy" id="1073325"/>
    <lineage>
        <taxon>Bacteria</taxon>
        <taxon>Pseudomonadati</taxon>
        <taxon>Bacteroidota</taxon>
        <taxon>Flavobacteriia</taxon>
        <taxon>Flavobacteriales</taxon>
        <taxon>Flavobacteriaceae</taxon>
        <taxon>Salegentibacter</taxon>
    </lineage>
</organism>
<gene>
    <name evidence="5" type="ORF">SAMN05444483_104165</name>
</gene>
<reference evidence="6" key="1">
    <citation type="submission" date="2016-11" db="EMBL/GenBank/DDBJ databases">
        <authorList>
            <person name="Varghese N."/>
            <person name="Submissions S."/>
        </authorList>
    </citation>
    <scope>NUCLEOTIDE SEQUENCE [LARGE SCALE GENOMIC DNA]</scope>
    <source>
        <strain evidence="6">DSM 24579</strain>
    </source>
</reference>
<dbReference type="InterPro" id="IPR018062">
    <property type="entry name" value="HTH_AraC-typ_CS"/>
</dbReference>
<dbReference type="OrthoDB" id="1410704at2"/>
<keyword evidence="2 5" id="KW-0238">DNA-binding</keyword>
<dbReference type="GO" id="GO:0003700">
    <property type="term" value="F:DNA-binding transcription factor activity"/>
    <property type="evidence" value="ECO:0007669"/>
    <property type="project" value="InterPro"/>
</dbReference>
<dbReference type="GO" id="GO:0043565">
    <property type="term" value="F:sequence-specific DNA binding"/>
    <property type="evidence" value="ECO:0007669"/>
    <property type="project" value="InterPro"/>
</dbReference>
<dbReference type="AlphaFoldDB" id="A0A1M5GHE5"/>
<dbReference type="PANTHER" id="PTHR43280">
    <property type="entry name" value="ARAC-FAMILY TRANSCRIPTIONAL REGULATOR"/>
    <property type="match status" value="1"/>
</dbReference>
<dbReference type="SUPFAM" id="SSF51182">
    <property type="entry name" value="RmlC-like cupins"/>
    <property type="match status" value="1"/>
</dbReference>
<keyword evidence="1" id="KW-0805">Transcription regulation</keyword>
<dbReference type="SMART" id="SM00342">
    <property type="entry name" value="HTH_ARAC"/>
    <property type="match status" value="1"/>
</dbReference>
<dbReference type="Gene3D" id="2.60.120.10">
    <property type="entry name" value="Jelly Rolls"/>
    <property type="match status" value="1"/>
</dbReference>
<evidence type="ECO:0000256" key="3">
    <source>
        <dbReference type="ARBA" id="ARBA00023163"/>
    </source>
</evidence>
<dbReference type="Proteomes" id="UP000183945">
    <property type="component" value="Unassembled WGS sequence"/>
</dbReference>
<dbReference type="Gene3D" id="1.10.10.60">
    <property type="entry name" value="Homeodomain-like"/>
    <property type="match status" value="2"/>
</dbReference>
<keyword evidence="3" id="KW-0804">Transcription</keyword>
<name>A0A1M5GHE5_SALEC</name>
<dbReference type="Pfam" id="PF12833">
    <property type="entry name" value="HTH_18"/>
    <property type="match status" value="1"/>
</dbReference>
<dbReference type="InterPro" id="IPR009057">
    <property type="entry name" value="Homeodomain-like_sf"/>
</dbReference>
<evidence type="ECO:0000313" key="5">
    <source>
        <dbReference type="EMBL" id="SHG03165.1"/>
    </source>
</evidence>
<proteinExistence type="predicted"/>
<keyword evidence="6" id="KW-1185">Reference proteome</keyword>
<protein>
    <submittedName>
        <fullName evidence="5">AraC-type DNA-binding protein</fullName>
    </submittedName>
</protein>
<evidence type="ECO:0000256" key="2">
    <source>
        <dbReference type="ARBA" id="ARBA00023125"/>
    </source>
</evidence>
<feature type="domain" description="HTH araC/xylS-type" evidence="4">
    <location>
        <begin position="186"/>
        <end position="284"/>
    </location>
</feature>
<dbReference type="SUPFAM" id="SSF46689">
    <property type="entry name" value="Homeodomain-like"/>
    <property type="match status" value="2"/>
</dbReference>
<dbReference type="InterPro" id="IPR011051">
    <property type="entry name" value="RmlC_Cupin_sf"/>
</dbReference>
<accession>A0A1M5GHE5</accession>
<dbReference type="PROSITE" id="PS00041">
    <property type="entry name" value="HTH_ARAC_FAMILY_1"/>
    <property type="match status" value="1"/>
</dbReference>
<evidence type="ECO:0000313" key="6">
    <source>
        <dbReference type="Proteomes" id="UP000183945"/>
    </source>
</evidence>
<dbReference type="PROSITE" id="PS01124">
    <property type="entry name" value="HTH_ARAC_FAMILY_2"/>
    <property type="match status" value="1"/>
</dbReference>
<evidence type="ECO:0000259" key="4">
    <source>
        <dbReference type="PROSITE" id="PS01124"/>
    </source>
</evidence>